<protein>
    <submittedName>
        <fullName evidence="2">Glycerophosphoryl diester phosphodiesterase</fullName>
        <ecNumber evidence="2">3.1.4.46</ecNumber>
    </submittedName>
</protein>
<organism evidence="2">
    <name type="scientific">hydrocarbon metagenome</name>
    <dbReference type="NCBI Taxonomy" id="938273"/>
    <lineage>
        <taxon>unclassified sequences</taxon>
        <taxon>metagenomes</taxon>
        <taxon>ecological metagenomes</taxon>
    </lineage>
</organism>
<dbReference type="PROSITE" id="PS51704">
    <property type="entry name" value="GP_PDE"/>
    <property type="match status" value="1"/>
</dbReference>
<dbReference type="SUPFAM" id="SSF51695">
    <property type="entry name" value="PLC-like phosphodiesterases"/>
    <property type="match status" value="1"/>
</dbReference>
<dbReference type="PANTHER" id="PTHR46211">
    <property type="entry name" value="GLYCEROPHOSPHORYL DIESTER PHOSPHODIESTERASE"/>
    <property type="match status" value="1"/>
</dbReference>
<dbReference type="Pfam" id="PF03009">
    <property type="entry name" value="GDPD"/>
    <property type="match status" value="1"/>
</dbReference>
<proteinExistence type="predicted"/>
<gene>
    <name evidence="2" type="ORF">ASZ90_008815</name>
</gene>
<dbReference type="EC" id="3.1.4.46" evidence="2"/>
<dbReference type="AlphaFoldDB" id="A0A0W8FMC7"/>
<evidence type="ECO:0000259" key="1">
    <source>
        <dbReference type="PROSITE" id="PS51704"/>
    </source>
</evidence>
<keyword evidence="2" id="KW-0378">Hydrolase</keyword>
<accession>A0A0W8FMC7</accession>
<comment type="caution">
    <text evidence="2">The sequence shown here is derived from an EMBL/GenBank/DDBJ whole genome shotgun (WGS) entry which is preliminary data.</text>
</comment>
<evidence type="ECO:0000313" key="2">
    <source>
        <dbReference type="EMBL" id="KUG21459.1"/>
    </source>
</evidence>
<dbReference type="InterPro" id="IPR030395">
    <property type="entry name" value="GP_PDE_dom"/>
</dbReference>
<sequence>MGADMVELDVQLTSDKEVVVFHDEKISRCTDGRGKVADYTLAALKKLDAGSWFDKEFKNTKIPTLAEVLAFCKGKIAVNIEIKTEAVSKMFFGGIEEKCLKIVEQSGMNEHVVFSSFDPRAIMHLKQIDNTAAVAVLFEKKHYGSKLPSDIMESLGAEAFNCSGSYFKKKWLSDVRLNNIPVNIYTVNDARNMKRFVNMGVSGIFTNNPDILKRVVTDIKQGQKNEGRKQ</sequence>
<name>A0A0W8FMC7_9ZZZZ</name>
<feature type="domain" description="GP-PDE" evidence="1">
    <location>
        <begin position="1"/>
        <end position="216"/>
    </location>
</feature>
<dbReference type="PANTHER" id="PTHR46211:SF1">
    <property type="entry name" value="GLYCEROPHOSPHODIESTER PHOSPHODIESTERASE, CYTOPLASMIC"/>
    <property type="match status" value="1"/>
</dbReference>
<dbReference type="InterPro" id="IPR017946">
    <property type="entry name" value="PLC-like_Pdiesterase_TIM-brl"/>
</dbReference>
<reference evidence="2" key="1">
    <citation type="journal article" date="2015" name="Proc. Natl. Acad. Sci. U.S.A.">
        <title>Networks of energetic and metabolic interactions define dynamics in microbial communities.</title>
        <authorList>
            <person name="Embree M."/>
            <person name="Liu J.K."/>
            <person name="Al-Bassam M.M."/>
            <person name="Zengler K."/>
        </authorList>
    </citation>
    <scope>NUCLEOTIDE SEQUENCE</scope>
</reference>
<dbReference type="EMBL" id="LNQE01001062">
    <property type="protein sequence ID" value="KUG21459.1"/>
    <property type="molecule type" value="Genomic_DNA"/>
</dbReference>
<dbReference type="GO" id="GO:0006629">
    <property type="term" value="P:lipid metabolic process"/>
    <property type="evidence" value="ECO:0007669"/>
    <property type="project" value="InterPro"/>
</dbReference>
<dbReference type="GO" id="GO:0008889">
    <property type="term" value="F:glycerophosphodiester phosphodiesterase activity"/>
    <property type="evidence" value="ECO:0007669"/>
    <property type="project" value="UniProtKB-EC"/>
</dbReference>
<dbReference type="Gene3D" id="3.20.20.190">
    <property type="entry name" value="Phosphatidylinositol (PI) phosphodiesterase"/>
    <property type="match status" value="1"/>
</dbReference>